<organism evidence="1">
    <name type="scientific">Myoviridae sp. ct4tH12</name>
    <dbReference type="NCBI Taxonomy" id="2825031"/>
    <lineage>
        <taxon>Viruses</taxon>
        <taxon>Duplodnaviria</taxon>
        <taxon>Heunggongvirae</taxon>
        <taxon>Uroviricota</taxon>
        <taxon>Caudoviricetes</taxon>
    </lineage>
</organism>
<name>A0A8S5PYH7_9CAUD</name>
<accession>A0A8S5PYH7</accession>
<evidence type="ECO:0000313" key="1">
    <source>
        <dbReference type="EMBL" id="DAE11555.1"/>
    </source>
</evidence>
<protein>
    <submittedName>
        <fullName evidence="1">Zinc-ribbon domain protein</fullName>
    </submittedName>
</protein>
<dbReference type="EMBL" id="BK015534">
    <property type="protein sequence ID" value="DAE11555.1"/>
    <property type="molecule type" value="Genomic_DNA"/>
</dbReference>
<reference evidence="1" key="1">
    <citation type="journal article" date="2021" name="Proc. Natl. Acad. Sci. U.S.A.">
        <title>A Catalog of Tens of Thousands of Viruses from Human Metagenomes Reveals Hidden Associations with Chronic Diseases.</title>
        <authorList>
            <person name="Tisza M.J."/>
            <person name="Buck C.B."/>
        </authorList>
    </citation>
    <scope>NUCLEOTIDE SEQUENCE</scope>
    <source>
        <strain evidence="1">Ct4tH12</strain>
    </source>
</reference>
<proteinExistence type="predicted"/>
<sequence length="160" mass="18740">MNKVCKRCGQPLPDGWNFYNNKRTGKLTKWTPGQCCRPCYNAINVERRHKKRDAYKSNPQAEAKATCKEPIPLERYDNIDNCYIYLAACIVRTTMAEYERALKKYNNTPESLHYIERLEGDLLSYYYSILVLQSLDLRRYCINKRKAYGIGVYTTAQDVV</sequence>